<dbReference type="FunFam" id="1.25.40.10:FF:000002">
    <property type="entry name" value="Clathrin heavy chain"/>
    <property type="match status" value="1"/>
</dbReference>
<feature type="repeat" description="CHCR" evidence="9">
    <location>
        <begin position="847"/>
        <end position="993"/>
    </location>
</feature>
<dbReference type="InterPro" id="IPR000547">
    <property type="entry name" value="Clathrin_H-chain/VPS_repeat"/>
</dbReference>
<dbReference type="GO" id="GO:0070062">
    <property type="term" value="C:extracellular exosome"/>
    <property type="evidence" value="ECO:0007669"/>
    <property type="project" value="TreeGrafter"/>
</dbReference>
<evidence type="ECO:0000256" key="4">
    <source>
        <dbReference type="ARBA" id="ARBA00022737"/>
    </source>
</evidence>
<evidence type="ECO:0000256" key="5">
    <source>
        <dbReference type="ARBA" id="ARBA00023136"/>
    </source>
</evidence>
<evidence type="ECO:0000256" key="7">
    <source>
        <dbReference type="ARBA" id="ARBA00023329"/>
    </source>
</evidence>
<dbReference type="PANTHER" id="PTHR10292:SF6">
    <property type="entry name" value="CLATHRIN HEAVY CHAIN 2"/>
    <property type="match status" value="1"/>
</dbReference>
<feature type="region of interest" description="Disordered" evidence="10">
    <location>
        <begin position="36"/>
        <end position="100"/>
    </location>
</feature>
<dbReference type="EMBL" id="JAROKS010000009">
    <property type="protein sequence ID" value="KAK1801379.1"/>
    <property type="molecule type" value="Genomic_DNA"/>
</dbReference>
<dbReference type="GO" id="GO:0006886">
    <property type="term" value="P:intracellular protein transport"/>
    <property type="evidence" value="ECO:0007669"/>
    <property type="project" value="UniProtKB-UniRule"/>
</dbReference>
<evidence type="ECO:0000256" key="2">
    <source>
        <dbReference type="ARBA" id="ARBA00004277"/>
    </source>
</evidence>
<sequence>DEEDGDTYEAPPCERPAIKVQRQPVEENIYLGYPERTPLPVIPQRQAAPPPRPAKSTPIMRPPELTSDQEEFYIDPNDRKPYKKSGRRRSPPAIPAFNHEEDVYLDPNEGQTCECRGTRQCAIVQFCITVCLIGCRLRVSPHMMCTWTLLQHDRLYLEFACFFHPKLEEEILRYPFVSLVSSFPYFTLAQLPVTKSHTFSGKVPPPTPNNKPPLPLSLKEAKSCPPPPASIDSTVPLMPAEGQEAGLQETDWFAGVCGRRTAEDALLKVNRDGSFMVRCSTARNARQPYTLVVLFSQKVYNIPVRYLKELHSYALGKEGKKTEELQTLGVNPANIGFSCLTMESDRFICIREKVGEQNQVVIIDLSDPSNPIRRPITADSAIMNPASKVIALKAARTLQIFNMEMKSKVKAHTMTDEVMFWKWISVNTIALVTDTAVYHWGMEGDSQPIKMFDRHASLAGCQIINYRTDEAQKWLLVIGISAQQNRVVGAMQLYSVERKVSQPIEGHAAAFGQYKLDGNQNASTLFCFAVRSQAGGKLHIIEVGQPAPGNQPFSKKAVDVFFPPEAQTDFPVAMQIGMKHGVIYLITKYGYVHMYDLESGACIYMNRISAETIFVTAAHESTSGIIGVNKKGQVLSVCVEEENIVNYTTSVLQNPELGLRMALRSDLPGAEELFTHKFNTLFSQGSYAEAAKVAASAPKGILRTAETIRRFQSAPAQGGRASPLLQYFGVLLDRGQLNRLESVELCRPVLQQGRTQLLEKWLKGEKLECSEELGDLVKAADPTLALSVYLRANVPAKVIQCFAETGQYQKIVLYAKKMGYSPDWIVLLRSVARAGPEQGLQFAQMLVQDEEPLANINQVVDVFMEGNLVQQCTSFLLDALKSNKAEEGHLQTRLLEMNLIHAPQVADAILGNQMFSHYDRAHVAQLCEKAGLLQRALEHYTDLYDIKRSIVHTHLLNPEWLVNYFGSLSVGDSVECLKAMLAANLRQNLQLTVQVASKYHEQLGTATLVEVFESFKSYEGLFYFLGSIVNFSQEPEVHFKYIQAACKTGQIKEVERICRESNCYDPERVKNFLKEAKLTDQLPLIIVCDRFDFVHDLVLYLYRNNLQKYIEIYVQKVNPSRLAVVVGGLLDVDCSEDVMKNLIMAVRGDFSTEHLVEEVEKRNSDSSASITVDPNSLSTHYIQLATRCVETFSNERSCRLKLLSPWLEARVQEGSEDPAIHNALAKIYIDSNSNPEHFLRQNPYYDSTIVGRYCEKRDPHLAFVAYERGLCDMELVKVCNENSLFKSEARYLVRRKDSDLWAVVLEESNPHRRPLIDQVVQTALPETQDPEEVSVTVKAFMTADLPNELIELLEKIVLDNSIFSEHRNLQNLLILTAIKADRTRVMEYINRLDNYDAPDIANIAISNELFEEAFSIFKKFDVNTSAIQVLIEHIGNLDRAYEFAEQCAEGAVWSQLGRAQLQKTLVKEAIDSYIRAGDPSAYMEVVDAASRNNNWEDLVKFLQMARKKARESCVETELIFALAKTSRLSELEEFVNGPNNAHIQQVGDRCYEDGMFEAARLLFNNVSNFARLASTLVHLGEYQAAVDSARKANSTRTWKEVCFACVDGEEFRLAQICGLNIVIHADELEELISYYQERGYFEELIMLLEAALGLERAHMGMFTELAILYSKYKPQKMKEHLELFWSRVNIPKVLRAAELAHMWAELVFLYDKYEEYDNAIVTMITHPTDAWKDASFKEIISKVANVELYYKSLQFYLEYKPLLLNDLLTVLAPKLDHTRAVSFITKENQLRLVKPYLRSVQSHNNRAVNEALNDLLTVEEDFQGLRASIDAYDNFDSISLAQRLEQHELIEFRRIAAYLYKTNQRWAQSIRLCKRDKLYKDAMQYAAESKDGELAQTLLHWFLEEGQRECFAACLFTCYDLLAPDVVLELAWRHGLLDLAMPFFTQVMREYLTKVDELAGQVKVDKLEEAESKRTTEEEGSEPTSIVYGQQLMLTSNQTPVA</sequence>
<keyword evidence="13" id="KW-1185">Reference proteome</keyword>
<dbReference type="InterPro" id="IPR015348">
    <property type="entry name" value="Clathrin_H-chain_linker_core"/>
</dbReference>
<evidence type="ECO:0000256" key="3">
    <source>
        <dbReference type="ARBA" id="ARBA00009535"/>
    </source>
</evidence>
<dbReference type="SUPFAM" id="SSF48371">
    <property type="entry name" value="ARM repeat"/>
    <property type="match status" value="5"/>
</dbReference>
<evidence type="ECO:0000256" key="8">
    <source>
        <dbReference type="PROSITE-ProRule" id="PRU00191"/>
    </source>
</evidence>
<keyword evidence="5" id="KW-0472">Membrane</keyword>
<dbReference type="GO" id="GO:0030130">
    <property type="term" value="C:clathrin coat of trans-Golgi network vesicle"/>
    <property type="evidence" value="ECO:0007669"/>
    <property type="project" value="InterPro"/>
</dbReference>
<dbReference type="InterPro" id="IPR016024">
    <property type="entry name" value="ARM-type_fold"/>
</dbReference>
<evidence type="ECO:0000313" key="12">
    <source>
        <dbReference type="EMBL" id="KAK1801379.1"/>
    </source>
</evidence>
<dbReference type="Pfam" id="PF01394">
    <property type="entry name" value="Clathrin_propel"/>
    <property type="match status" value="4"/>
</dbReference>
<keyword evidence="4" id="KW-0677">Repeat</keyword>
<dbReference type="InterPro" id="IPR022365">
    <property type="entry name" value="Clathrin_H-chain_propeller_rpt"/>
</dbReference>
<dbReference type="Gene3D" id="1.25.40.10">
    <property type="entry name" value="Tetratricopeptide repeat domain"/>
    <property type="match status" value="4"/>
</dbReference>
<feature type="repeat" description="CHCR" evidence="9">
    <location>
        <begin position="1324"/>
        <end position="1469"/>
    </location>
</feature>
<protein>
    <recommendedName>
        <fullName evidence="11">SH2 domain-containing protein</fullName>
    </recommendedName>
</protein>
<dbReference type="InterPro" id="IPR000980">
    <property type="entry name" value="SH2"/>
</dbReference>
<dbReference type="GO" id="GO:0071439">
    <property type="term" value="C:clathrin complex"/>
    <property type="evidence" value="ECO:0007669"/>
    <property type="project" value="InterPro"/>
</dbReference>
<comment type="similarity">
    <text evidence="3">Belongs to the clathrin heavy chain family.</text>
</comment>
<dbReference type="GO" id="GO:0032051">
    <property type="term" value="F:clathrin light chain binding"/>
    <property type="evidence" value="ECO:0007669"/>
    <property type="project" value="InterPro"/>
</dbReference>
<dbReference type="PROSITE" id="PS50236">
    <property type="entry name" value="CHCR"/>
    <property type="match status" value="7"/>
</dbReference>
<feature type="compositionally biased region" description="Basic residues" evidence="10">
    <location>
        <begin position="81"/>
        <end position="90"/>
    </location>
</feature>
<organism evidence="12 13">
    <name type="scientific">Electrophorus voltai</name>
    <dbReference type="NCBI Taxonomy" id="2609070"/>
    <lineage>
        <taxon>Eukaryota</taxon>
        <taxon>Metazoa</taxon>
        <taxon>Chordata</taxon>
        <taxon>Craniata</taxon>
        <taxon>Vertebrata</taxon>
        <taxon>Euteleostomi</taxon>
        <taxon>Actinopterygii</taxon>
        <taxon>Neopterygii</taxon>
        <taxon>Teleostei</taxon>
        <taxon>Ostariophysi</taxon>
        <taxon>Gymnotiformes</taxon>
        <taxon>Gymnotoidei</taxon>
        <taxon>Gymnotidae</taxon>
        <taxon>Electrophorus</taxon>
    </lineage>
</organism>
<dbReference type="Pfam" id="PF09268">
    <property type="entry name" value="Clathrin-link"/>
    <property type="match status" value="1"/>
</dbReference>
<dbReference type="FunFam" id="1.25.40.10:FF:000082">
    <property type="entry name" value="Clathrin heavy chain"/>
    <property type="match status" value="1"/>
</dbReference>
<feature type="repeat" description="CHCR" evidence="9">
    <location>
        <begin position="1619"/>
        <end position="1765"/>
    </location>
</feature>
<dbReference type="Proteomes" id="UP001239994">
    <property type="component" value="Unassembled WGS sequence"/>
</dbReference>
<evidence type="ECO:0000259" key="11">
    <source>
        <dbReference type="PROSITE" id="PS50001"/>
    </source>
</evidence>
<feature type="compositionally biased region" description="Polar residues" evidence="10">
    <location>
        <begin position="1982"/>
        <end position="2002"/>
    </location>
</feature>
<dbReference type="InterPro" id="IPR016341">
    <property type="entry name" value="Clathrin_heavy_chain"/>
</dbReference>
<evidence type="ECO:0000256" key="1">
    <source>
        <dbReference type="ARBA" id="ARBA00004180"/>
    </source>
</evidence>
<dbReference type="InterPro" id="IPR036860">
    <property type="entry name" value="SH2_dom_sf"/>
</dbReference>
<comment type="subcellular location">
    <subcellularLocation>
        <location evidence="1">Cytoplasmic vesicle membrane</location>
        <topology evidence="1">Peripheral membrane protein</topology>
        <orientation evidence="1">Cytoplasmic side</orientation>
    </subcellularLocation>
    <subcellularLocation>
        <location evidence="2">Membrane</location>
        <location evidence="2">Coated pit</location>
        <topology evidence="2">Peripheral membrane protein</topology>
        <orientation evidence="2">Cytoplasmic side</orientation>
    </subcellularLocation>
</comment>
<dbReference type="FunFam" id="2.130.10.110:FF:000001">
    <property type="entry name" value="Clathrin heavy chain"/>
    <property type="match status" value="1"/>
</dbReference>
<feature type="repeat" description="CHCR" evidence="9">
    <location>
        <begin position="1176"/>
        <end position="1317"/>
    </location>
</feature>
<dbReference type="PANTHER" id="PTHR10292">
    <property type="entry name" value="CLATHRIN HEAVY CHAIN RELATED"/>
    <property type="match status" value="1"/>
</dbReference>
<dbReference type="Pfam" id="PF00017">
    <property type="entry name" value="SH2"/>
    <property type="match status" value="1"/>
</dbReference>
<dbReference type="FunFam" id="1.25.40.730:FF:000001">
    <property type="entry name" value="Clathrin heavy chain"/>
    <property type="match status" value="1"/>
</dbReference>
<name>A0AAD9E1Z3_9TELE</name>
<feature type="region of interest" description="Disordered" evidence="10">
    <location>
        <begin position="1"/>
        <end position="22"/>
    </location>
</feature>
<dbReference type="FunFam" id="1.25.40.10:FF:000005">
    <property type="entry name" value="Clathrin heavy chain"/>
    <property type="match status" value="1"/>
</dbReference>
<feature type="non-terminal residue" evidence="12">
    <location>
        <position position="1"/>
    </location>
</feature>
<dbReference type="GO" id="GO:0045334">
    <property type="term" value="C:clathrin-coated endocytic vesicle"/>
    <property type="evidence" value="ECO:0007669"/>
    <property type="project" value="TreeGrafter"/>
</dbReference>
<reference evidence="12" key="1">
    <citation type="submission" date="2023-03" db="EMBL/GenBank/DDBJ databases">
        <title>Electrophorus voltai genome.</title>
        <authorList>
            <person name="Bian C."/>
        </authorList>
    </citation>
    <scope>NUCLEOTIDE SEQUENCE</scope>
    <source>
        <strain evidence="12">CB-2022</strain>
        <tissue evidence="12">Muscle</tissue>
    </source>
</reference>
<feature type="repeat" description="CHCR" evidence="9">
    <location>
        <begin position="996"/>
        <end position="1138"/>
    </location>
</feature>
<dbReference type="Gene3D" id="2.130.10.110">
    <property type="entry name" value="Clathrin heavy-chain terminal domain"/>
    <property type="match status" value="1"/>
</dbReference>
<dbReference type="InterPro" id="IPR055358">
    <property type="entry name" value="CHCR"/>
</dbReference>
<dbReference type="Pfam" id="PF13838">
    <property type="entry name" value="Clathrin_H_link"/>
    <property type="match status" value="1"/>
</dbReference>
<evidence type="ECO:0000313" key="13">
    <source>
        <dbReference type="Proteomes" id="UP001239994"/>
    </source>
</evidence>
<dbReference type="InterPro" id="IPR016025">
    <property type="entry name" value="Clathrin_H-chain_N"/>
</dbReference>
<dbReference type="GO" id="GO:0006898">
    <property type="term" value="P:receptor-mediated endocytosis"/>
    <property type="evidence" value="ECO:0007669"/>
    <property type="project" value="TreeGrafter"/>
</dbReference>
<dbReference type="SMART" id="SM00252">
    <property type="entry name" value="SH2"/>
    <property type="match status" value="1"/>
</dbReference>
<feature type="non-terminal residue" evidence="12">
    <location>
        <position position="2002"/>
    </location>
</feature>
<comment type="caution">
    <text evidence="12">The sequence shown here is derived from an EMBL/GenBank/DDBJ whole genome shotgun (WGS) entry which is preliminary data.</text>
</comment>
<keyword evidence="6" id="KW-0168">Coated pit</keyword>
<dbReference type="PROSITE" id="PS50001">
    <property type="entry name" value="SH2"/>
    <property type="match status" value="1"/>
</dbReference>
<feature type="repeat" description="CHCR" evidence="9">
    <location>
        <begin position="1473"/>
        <end position="1614"/>
    </location>
</feature>
<proteinExistence type="inferred from homology"/>
<dbReference type="Gene3D" id="1.25.40.730">
    <property type="match status" value="1"/>
</dbReference>
<dbReference type="InterPro" id="IPR011990">
    <property type="entry name" value="TPR-like_helical_dom_sf"/>
</dbReference>
<dbReference type="SMART" id="SM00299">
    <property type="entry name" value="CLH"/>
    <property type="match status" value="7"/>
</dbReference>
<keyword evidence="8" id="KW-0727">SH2 domain</keyword>
<dbReference type="FunFam" id="1.25.40.10:FF:000001">
    <property type="entry name" value="Clathrin heavy chain"/>
    <property type="match status" value="1"/>
</dbReference>
<dbReference type="SUPFAM" id="SSF50989">
    <property type="entry name" value="Clathrin heavy-chain terminal domain"/>
    <property type="match status" value="1"/>
</dbReference>
<dbReference type="Gene3D" id="3.30.505.10">
    <property type="entry name" value="SH2 domain"/>
    <property type="match status" value="1"/>
</dbReference>
<feature type="region of interest" description="Disordered" evidence="10">
    <location>
        <begin position="1969"/>
        <end position="2002"/>
    </location>
</feature>
<accession>A0AAD9E1Z3</accession>
<dbReference type="PIRSF" id="PIRSF002290">
    <property type="entry name" value="Clathrin_H_chain"/>
    <property type="match status" value="1"/>
</dbReference>
<dbReference type="GO" id="GO:0030132">
    <property type="term" value="C:clathrin coat of coated pit"/>
    <property type="evidence" value="ECO:0007669"/>
    <property type="project" value="InterPro"/>
</dbReference>
<feature type="domain" description="SH2" evidence="11">
    <location>
        <begin position="252"/>
        <end position="328"/>
    </location>
</feature>
<keyword evidence="7" id="KW-0968">Cytoplasmic vesicle</keyword>
<evidence type="ECO:0000256" key="6">
    <source>
        <dbReference type="ARBA" id="ARBA00023176"/>
    </source>
</evidence>
<feature type="repeat" description="CHCR" evidence="9">
    <location>
        <begin position="1768"/>
        <end position="1911"/>
    </location>
</feature>
<evidence type="ECO:0000256" key="10">
    <source>
        <dbReference type="SAM" id="MobiDB-lite"/>
    </source>
</evidence>
<gene>
    <name evidence="12" type="ORF">P4O66_023059</name>
</gene>
<evidence type="ECO:0000256" key="9">
    <source>
        <dbReference type="PROSITE-ProRule" id="PRU01006"/>
    </source>
</evidence>
<dbReference type="GO" id="GO:0005198">
    <property type="term" value="F:structural molecule activity"/>
    <property type="evidence" value="ECO:0007669"/>
    <property type="project" value="InterPro"/>
</dbReference>
<dbReference type="Pfam" id="PF00637">
    <property type="entry name" value="Clathrin"/>
    <property type="match status" value="7"/>
</dbReference>
<dbReference type="SUPFAM" id="SSF55550">
    <property type="entry name" value="SH2 domain"/>
    <property type="match status" value="1"/>
</dbReference>